<evidence type="ECO:0000256" key="1">
    <source>
        <dbReference type="SAM" id="MobiDB-lite"/>
    </source>
</evidence>
<name>A0ABD5E544_9ACTN</name>
<dbReference type="EMBL" id="JAVRER010000009">
    <property type="protein sequence ID" value="MDT0415410.1"/>
    <property type="molecule type" value="Genomic_DNA"/>
</dbReference>
<dbReference type="RefSeq" id="WP_311676826.1">
    <property type="nucleotide sequence ID" value="NZ_JAVRER010000009.1"/>
</dbReference>
<dbReference type="AlphaFoldDB" id="A0ABD5E544"/>
<comment type="caution">
    <text evidence="2">The sequence shown here is derived from an EMBL/GenBank/DDBJ whole genome shotgun (WGS) entry which is preliminary data.</text>
</comment>
<gene>
    <name evidence="2" type="ORF">RM574_07890</name>
</gene>
<accession>A0ABD5E544</accession>
<reference evidence="3" key="1">
    <citation type="submission" date="2023-07" db="EMBL/GenBank/DDBJ databases">
        <title>30 novel species of actinomycetes from the DSMZ collection.</title>
        <authorList>
            <person name="Nouioui I."/>
        </authorList>
    </citation>
    <scope>NUCLEOTIDE SEQUENCE [LARGE SCALE GENOMIC DNA]</scope>
    <source>
        <strain evidence="3">DSM 41982</strain>
    </source>
</reference>
<evidence type="ECO:0000313" key="3">
    <source>
        <dbReference type="Proteomes" id="UP001183607"/>
    </source>
</evidence>
<sequence length="176" mass="17428">MTGTLTLAPQAGAAEAEEPVIVTSGRSGPAETVYATCPQGTSLVGGGYDSQPAHTGMGIVADAVNANAPAASKPNTWAVRMDDGAARAYARCGKDSDQGPTVVTSGWSGAAETVYATRPEGAALAGGAYDSKPAHTGFGIVADAVNANAPSSGSPPQRGENGLAESLGEARTARPR</sequence>
<feature type="region of interest" description="Disordered" evidence="1">
    <location>
        <begin position="146"/>
        <end position="176"/>
    </location>
</feature>
<proteinExistence type="predicted"/>
<organism evidence="2 3">
    <name type="scientific">Streptomyces evansiae</name>
    <dbReference type="NCBI Taxonomy" id="3075535"/>
    <lineage>
        <taxon>Bacteria</taxon>
        <taxon>Bacillati</taxon>
        <taxon>Actinomycetota</taxon>
        <taxon>Actinomycetes</taxon>
        <taxon>Kitasatosporales</taxon>
        <taxon>Streptomycetaceae</taxon>
        <taxon>Streptomyces</taxon>
    </lineage>
</organism>
<dbReference type="Proteomes" id="UP001183607">
    <property type="component" value="Unassembled WGS sequence"/>
</dbReference>
<protein>
    <submittedName>
        <fullName evidence="2">Uncharacterized protein</fullName>
    </submittedName>
</protein>
<evidence type="ECO:0000313" key="2">
    <source>
        <dbReference type="EMBL" id="MDT0415410.1"/>
    </source>
</evidence>